<evidence type="ECO:0000313" key="2">
    <source>
        <dbReference type="EMBL" id="EGR27248.1"/>
    </source>
</evidence>
<evidence type="ECO:0000256" key="1">
    <source>
        <dbReference type="SAM" id="Coils"/>
    </source>
</evidence>
<reference evidence="2 3" key="1">
    <citation type="submission" date="2011-07" db="EMBL/GenBank/DDBJ databases">
        <authorList>
            <person name="Coyne R."/>
            <person name="Brami D."/>
            <person name="Johnson J."/>
            <person name="Hostetler J."/>
            <person name="Hannick L."/>
            <person name="Clark T."/>
            <person name="Cassidy-Hanley D."/>
            <person name="Inman J."/>
        </authorList>
    </citation>
    <scope>NUCLEOTIDE SEQUENCE [LARGE SCALE GENOMIC DNA]</scope>
    <source>
        <strain evidence="2 3">G5</strain>
    </source>
</reference>
<dbReference type="InParanoid" id="G0R5I8"/>
<proteinExistence type="predicted"/>
<organism evidence="2 3">
    <name type="scientific">Ichthyophthirius multifiliis</name>
    <name type="common">White spot disease agent</name>
    <name type="synonym">Ich</name>
    <dbReference type="NCBI Taxonomy" id="5932"/>
    <lineage>
        <taxon>Eukaryota</taxon>
        <taxon>Sar</taxon>
        <taxon>Alveolata</taxon>
        <taxon>Ciliophora</taxon>
        <taxon>Intramacronucleata</taxon>
        <taxon>Oligohymenophorea</taxon>
        <taxon>Hymenostomatida</taxon>
        <taxon>Ophryoglenina</taxon>
        <taxon>Ichthyophthirius</taxon>
    </lineage>
</organism>
<feature type="coiled-coil region" evidence="1">
    <location>
        <begin position="98"/>
        <end position="125"/>
    </location>
</feature>
<dbReference type="AlphaFoldDB" id="G0R5I8"/>
<dbReference type="EMBL" id="GL984378">
    <property type="protein sequence ID" value="EGR27248.1"/>
    <property type="molecule type" value="Genomic_DNA"/>
</dbReference>
<keyword evidence="1" id="KW-0175">Coiled coil</keyword>
<keyword evidence="3" id="KW-1185">Reference proteome</keyword>
<dbReference type="Proteomes" id="UP000008983">
    <property type="component" value="Unassembled WGS sequence"/>
</dbReference>
<dbReference type="OrthoDB" id="294090at2759"/>
<protein>
    <submittedName>
        <fullName evidence="2">Uncharacterized protein</fullName>
    </submittedName>
</protein>
<dbReference type="RefSeq" id="XP_004024132.1">
    <property type="nucleotide sequence ID" value="XM_004024083.1"/>
</dbReference>
<gene>
    <name evidence="2" type="ORF">IMG5_199270</name>
</gene>
<dbReference type="GeneID" id="14903310"/>
<sequence>MQPISLMVGQGIPALQVGVRFPGGLQSNPGTFVTQDNMIRIEPKFIEGYQDDSTIEGCGEKLMHLLQKFNVENVLIAVGIEQNNQLSIFDTSNFRIIVERAKDLLNNLYQKVVQSQSEIKSIENNKFTLNQKKLQNKNFRIKKQIYQLAYIQNEPKVIDKKNNRPNHIFYKQKPTFLDKISQNLESESSQRKRKIQNLNEKLKIQAYQLEKILTALDQRDYLQLKFAIQYDQNKLVKKIKKKKKILILIKD</sequence>
<name>G0R5I8_ICHMU</name>
<accession>G0R5I8</accession>
<evidence type="ECO:0000313" key="3">
    <source>
        <dbReference type="Proteomes" id="UP000008983"/>
    </source>
</evidence>
<dbReference type="eggNOG" id="ENOG502SMYR">
    <property type="taxonomic scope" value="Eukaryota"/>
</dbReference>